<evidence type="ECO:0000256" key="1">
    <source>
        <dbReference type="ARBA" id="ARBA00008857"/>
    </source>
</evidence>
<organism evidence="6 7">
    <name type="scientific">Granulicella mallensis</name>
    <dbReference type="NCBI Taxonomy" id="940614"/>
    <lineage>
        <taxon>Bacteria</taxon>
        <taxon>Pseudomonadati</taxon>
        <taxon>Acidobacteriota</taxon>
        <taxon>Terriglobia</taxon>
        <taxon>Terriglobales</taxon>
        <taxon>Acidobacteriaceae</taxon>
        <taxon>Granulicella</taxon>
    </lineage>
</organism>
<keyword evidence="2" id="KW-0229">DNA integration</keyword>
<dbReference type="InterPro" id="IPR011010">
    <property type="entry name" value="DNA_brk_join_enz"/>
</dbReference>
<dbReference type="InterPro" id="IPR010998">
    <property type="entry name" value="Integrase_recombinase_N"/>
</dbReference>
<evidence type="ECO:0000313" key="6">
    <source>
        <dbReference type="EMBL" id="MBB5062465.1"/>
    </source>
</evidence>
<dbReference type="PROSITE" id="PS51898">
    <property type="entry name" value="TYR_RECOMBINASE"/>
    <property type="match status" value="1"/>
</dbReference>
<dbReference type="EMBL" id="JACHIO010000003">
    <property type="protein sequence ID" value="MBB5062465.1"/>
    <property type="molecule type" value="Genomic_DNA"/>
</dbReference>
<dbReference type="RefSeq" id="WP_184252955.1">
    <property type="nucleotide sequence ID" value="NZ_JACHIO010000003.1"/>
</dbReference>
<name>A0A7W8E9K6_9BACT</name>
<dbReference type="GO" id="GO:0003677">
    <property type="term" value="F:DNA binding"/>
    <property type="evidence" value="ECO:0007669"/>
    <property type="project" value="UniProtKB-KW"/>
</dbReference>
<dbReference type="InterPro" id="IPR025269">
    <property type="entry name" value="SAM-like_dom"/>
</dbReference>
<accession>A0A7W8E9K6</accession>
<reference evidence="6 7" key="1">
    <citation type="submission" date="2020-08" db="EMBL/GenBank/DDBJ databases">
        <title>Genomic Encyclopedia of Type Strains, Phase IV (KMG-V): Genome sequencing to study the core and pangenomes of soil and plant-associated prokaryotes.</title>
        <authorList>
            <person name="Whitman W."/>
        </authorList>
    </citation>
    <scope>NUCLEOTIDE SEQUENCE [LARGE SCALE GENOMIC DNA]</scope>
    <source>
        <strain evidence="6 7">X5P3</strain>
    </source>
</reference>
<evidence type="ECO:0000256" key="4">
    <source>
        <dbReference type="ARBA" id="ARBA00023172"/>
    </source>
</evidence>
<proteinExistence type="inferred from homology"/>
<keyword evidence="3" id="KW-0238">DNA-binding</keyword>
<dbReference type="Gene3D" id="1.10.150.130">
    <property type="match status" value="1"/>
</dbReference>
<dbReference type="Gene3D" id="1.10.443.10">
    <property type="entry name" value="Intergrase catalytic core"/>
    <property type="match status" value="1"/>
</dbReference>
<dbReference type="GO" id="GO:0006310">
    <property type="term" value="P:DNA recombination"/>
    <property type="evidence" value="ECO:0007669"/>
    <property type="project" value="UniProtKB-KW"/>
</dbReference>
<dbReference type="Pfam" id="PF13102">
    <property type="entry name" value="Phage_int_SAM_5"/>
    <property type="match status" value="1"/>
</dbReference>
<dbReference type="InterPro" id="IPR002104">
    <property type="entry name" value="Integrase_catalytic"/>
</dbReference>
<dbReference type="AlphaFoldDB" id="A0A7W8E9K6"/>
<dbReference type="InterPro" id="IPR013762">
    <property type="entry name" value="Integrase-like_cat_sf"/>
</dbReference>
<comment type="caution">
    <text evidence="6">The sequence shown here is derived from an EMBL/GenBank/DDBJ whole genome shotgun (WGS) entry which is preliminary data.</text>
</comment>
<protein>
    <submittedName>
        <fullName evidence="6">Site-specific recombinase XerD</fullName>
    </submittedName>
</protein>
<dbReference type="Pfam" id="PF00589">
    <property type="entry name" value="Phage_integrase"/>
    <property type="match status" value="1"/>
</dbReference>
<sequence length="610" mass="70541">MITNAVWNRATQIKLLAELQGFWADDLWDMHHSPVKDLSPSARQRRLRFRCKSTAINGELKYLCWKKFSSGEWRSTQEISRVHRMIHWLNSMPTLPSSLLEKDFSVWRDLYRTYLTELGQYKTGTTSRMDVEQRPRVTGRDSSFVSTLRQACILLRQAYDLRPDREKDIWDLKRMGVPTNLSQSNVKLSFLVIKQAWLRTAVKSYLSYCLPLYSASTCRTRVQSMACFSNFLAMEKPPVTTRSITRRLLLEYLTYLQGKVRTATSKNHVLTLRNFLEMAHREGWLTIGPDRMIYDEEVPQPAKHQPRYLPATVLDQLNSHLGDLKPPWRRKILILQECGMRISELLQLPVDCLTQDARGVHYLRYMQGKVKRENAIPISLEIARIILEQQAEGRNRDKPSMWLFPNERGGVIKQATFAHRINRLAYDHDIRDATGKLFRFQSHQFRHTVGTRMINLGVPHHIIQRYLGHKGPEMTSRYAHIHDVTMQDKLSEYLKGTLIDVTGKPVPEDGMNDSADLQWFTRSVLAQALTNGYCAIPIVAGPCPHPNACLNCAHFRTDATFLEVHRAELHETERVIAKADANGWVRQSEMNERKRTSLINIVTTLEANHG</sequence>
<dbReference type="InterPro" id="IPR050808">
    <property type="entry name" value="Phage_Integrase"/>
</dbReference>
<dbReference type="Proteomes" id="UP000584867">
    <property type="component" value="Unassembled WGS sequence"/>
</dbReference>
<dbReference type="PANTHER" id="PTHR30629:SF2">
    <property type="entry name" value="PROPHAGE INTEGRASE INTS-RELATED"/>
    <property type="match status" value="1"/>
</dbReference>
<dbReference type="SUPFAM" id="SSF56349">
    <property type="entry name" value="DNA breaking-rejoining enzymes"/>
    <property type="match status" value="1"/>
</dbReference>
<keyword evidence="4" id="KW-0233">DNA recombination</keyword>
<dbReference type="PANTHER" id="PTHR30629">
    <property type="entry name" value="PROPHAGE INTEGRASE"/>
    <property type="match status" value="1"/>
</dbReference>
<gene>
    <name evidence="6" type="ORF">HDF15_000795</name>
</gene>
<comment type="similarity">
    <text evidence="1">Belongs to the 'phage' integrase family.</text>
</comment>
<evidence type="ECO:0000259" key="5">
    <source>
        <dbReference type="PROSITE" id="PS51898"/>
    </source>
</evidence>
<feature type="domain" description="Tyr recombinase" evidence="5">
    <location>
        <begin position="304"/>
        <end position="494"/>
    </location>
</feature>
<evidence type="ECO:0000313" key="7">
    <source>
        <dbReference type="Proteomes" id="UP000584867"/>
    </source>
</evidence>
<dbReference type="GO" id="GO:0015074">
    <property type="term" value="P:DNA integration"/>
    <property type="evidence" value="ECO:0007669"/>
    <property type="project" value="UniProtKB-KW"/>
</dbReference>
<evidence type="ECO:0000256" key="2">
    <source>
        <dbReference type="ARBA" id="ARBA00022908"/>
    </source>
</evidence>
<evidence type="ECO:0000256" key="3">
    <source>
        <dbReference type="ARBA" id="ARBA00023125"/>
    </source>
</evidence>